<gene>
    <name evidence="1" type="ORF">MSIBF_A850003</name>
</gene>
<dbReference type="EMBL" id="CCXY01000452">
    <property type="protein sequence ID" value="CEG13988.1"/>
    <property type="molecule type" value="Genomic_DNA"/>
</dbReference>
<sequence length="58" mass="6945">MKNDGKFLILLSSLTKISLERYTEKFVMEKVTSKKLFFEEIFVIKGKMKKKNEKTRKN</sequence>
<reference evidence="1" key="1">
    <citation type="submission" date="2014-09" db="EMBL/GenBank/DDBJ databases">
        <authorList>
            <person name="Probst J Alexander"/>
        </authorList>
    </citation>
    <scope>NUCLEOTIDE SEQUENCE</scope>
</reference>
<protein>
    <submittedName>
        <fullName evidence="1">HemK related protein</fullName>
    </submittedName>
</protein>
<dbReference type="AlphaFoldDB" id="A0A098ED95"/>
<proteinExistence type="predicted"/>
<evidence type="ECO:0000313" key="1">
    <source>
        <dbReference type="EMBL" id="CEG13988.1"/>
    </source>
</evidence>
<accession>A0A098ED95</accession>
<organism evidence="1">
    <name type="scientific">groundwater metagenome</name>
    <dbReference type="NCBI Taxonomy" id="717931"/>
    <lineage>
        <taxon>unclassified sequences</taxon>
        <taxon>metagenomes</taxon>
        <taxon>ecological metagenomes</taxon>
    </lineage>
</organism>
<name>A0A098ED95_9ZZZZ</name>